<evidence type="ECO:0000259" key="1">
    <source>
        <dbReference type="PROSITE" id="PS51186"/>
    </source>
</evidence>
<dbReference type="RefSeq" id="WP_147930352.1">
    <property type="nucleotide sequence ID" value="NZ_VOXD01000011.1"/>
</dbReference>
<evidence type="ECO:0000313" key="3">
    <source>
        <dbReference type="Proteomes" id="UP000321907"/>
    </source>
</evidence>
<keyword evidence="3" id="KW-1185">Reference proteome</keyword>
<organism evidence="2 3">
    <name type="scientific">Neolewinella aurantiaca</name>
    <dbReference type="NCBI Taxonomy" id="2602767"/>
    <lineage>
        <taxon>Bacteria</taxon>
        <taxon>Pseudomonadati</taxon>
        <taxon>Bacteroidota</taxon>
        <taxon>Saprospiria</taxon>
        <taxon>Saprospirales</taxon>
        <taxon>Lewinellaceae</taxon>
        <taxon>Neolewinella</taxon>
    </lineage>
</organism>
<evidence type="ECO:0000313" key="2">
    <source>
        <dbReference type="EMBL" id="TXF89759.1"/>
    </source>
</evidence>
<comment type="caution">
    <text evidence="2">The sequence shown here is derived from an EMBL/GenBank/DDBJ whole genome shotgun (WGS) entry which is preliminary data.</text>
</comment>
<gene>
    <name evidence="2" type="ORF">FUA23_08705</name>
</gene>
<dbReference type="OrthoDB" id="2352823at2"/>
<protein>
    <submittedName>
        <fullName evidence="2">GNAT family N-acetyltransferase</fullName>
    </submittedName>
</protein>
<dbReference type="Proteomes" id="UP000321907">
    <property type="component" value="Unassembled WGS sequence"/>
</dbReference>
<dbReference type="PROSITE" id="PS51186">
    <property type="entry name" value="GNAT"/>
    <property type="match status" value="1"/>
</dbReference>
<dbReference type="InterPro" id="IPR000182">
    <property type="entry name" value="GNAT_dom"/>
</dbReference>
<sequence>MKEYLETERLILRPFLFADAPLIFALNADPEVMKFLPKDEVYTSEEQAADFLDQYIRKAQDWQFSRWTVLRKSDQKKLGWCGLREVEKGEVDLGFRFLREYWGQGYATESGQRWLEYGFNEGKLAQIVAQAAAGNLGSQRVLTKLNFVREPEDDAVAYGFQWLKYRLPAPKERTR</sequence>
<accession>A0A5C7FVX4</accession>
<dbReference type="Gene3D" id="3.40.630.30">
    <property type="match status" value="1"/>
</dbReference>
<dbReference type="Pfam" id="PF13302">
    <property type="entry name" value="Acetyltransf_3"/>
    <property type="match status" value="1"/>
</dbReference>
<dbReference type="EMBL" id="VOXD01000011">
    <property type="protein sequence ID" value="TXF89759.1"/>
    <property type="molecule type" value="Genomic_DNA"/>
</dbReference>
<dbReference type="InterPro" id="IPR016181">
    <property type="entry name" value="Acyl_CoA_acyltransferase"/>
</dbReference>
<dbReference type="AlphaFoldDB" id="A0A5C7FVX4"/>
<proteinExistence type="predicted"/>
<dbReference type="GO" id="GO:0016747">
    <property type="term" value="F:acyltransferase activity, transferring groups other than amino-acyl groups"/>
    <property type="evidence" value="ECO:0007669"/>
    <property type="project" value="InterPro"/>
</dbReference>
<feature type="domain" description="N-acetyltransferase" evidence="1">
    <location>
        <begin position="10"/>
        <end position="168"/>
    </location>
</feature>
<reference evidence="2 3" key="1">
    <citation type="submission" date="2019-08" db="EMBL/GenBank/DDBJ databases">
        <title>Lewinella sp. strain SSH13 Genome sequencing and assembly.</title>
        <authorList>
            <person name="Kim I."/>
        </authorList>
    </citation>
    <scope>NUCLEOTIDE SEQUENCE [LARGE SCALE GENOMIC DNA]</scope>
    <source>
        <strain evidence="2 3">SSH13</strain>
    </source>
</reference>
<dbReference type="SUPFAM" id="SSF55729">
    <property type="entry name" value="Acyl-CoA N-acyltransferases (Nat)"/>
    <property type="match status" value="1"/>
</dbReference>
<dbReference type="PANTHER" id="PTHR43792">
    <property type="entry name" value="GNAT FAMILY, PUTATIVE (AFU_ORTHOLOGUE AFUA_3G00765)-RELATED-RELATED"/>
    <property type="match status" value="1"/>
</dbReference>
<name>A0A5C7FVX4_9BACT</name>
<keyword evidence="2" id="KW-0808">Transferase</keyword>
<dbReference type="PANTHER" id="PTHR43792:SF13">
    <property type="entry name" value="ACETYLTRANSFERASE"/>
    <property type="match status" value="1"/>
</dbReference>
<dbReference type="InterPro" id="IPR051531">
    <property type="entry name" value="N-acetyltransferase"/>
</dbReference>